<comment type="caution">
    <text evidence="14">The sequence shown here is derived from an EMBL/GenBank/DDBJ whole genome shotgun (WGS) entry which is preliminary data.</text>
</comment>
<feature type="active site" description="Proton donor" evidence="12">
    <location>
        <position position="88"/>
    </location>
</feature>
<evidence type="ECO:0000256" key="10">
    <source>
        <dbReference type="ARBA" id="ARBA00077905"/>
    </source>
</evidence>
<evidence type="ECO:0000256" key="8">
    <source>
        <dbReference type="ARBA" id="ARBA00067056"/>
    </source>
</evidence>
<dbReference type="NCBIfam" id="TIGR00274">
    <property type="entry name" value="N-acetylmuramic acid 6-phosphate etherase"/>
    <property type="match status" value="1"/>
</dbReference>
<comment type="pathway">
    <text evidence="12">Amino-sugar metabolism; N-acetylmuramate degradation.</text>
</comment>
<keyword evidence="3 12" id="KW-0119">Carbohydrate metabolism</keyword>
<feature type="active site" evidence="12">
    <location>
        <position position="119"/>
    </location>
</feature>
<dbReference type="Proteomes" id="UP001321506">
    <property type="component" value="Unassembled WGS sequence"/>
</dbReference>
<comment type="catalytic activity">
    <reaction evidence="4 12">
        <text>N-acetyl-D-muramate 6-phosphate + H2O = N-acetyl-D-glucosamine 6-phosphate + (R)-lactate</text>
        <dbReference type="Rhea" id="RHEA:26410"/>
        <dbReference type="ChEBI" id="CHEBI:15377"/>
        <dbReference type="ChEBI" id="CHEBI:16004"/>
        <dbReference type="ChEBI" id="CHEBI:57513"/>
        <dbReference type="ChEBI" id="CHEBI:58722"/>
        <dbReference type="EC" id="4.2.1.126"/>
    </reaction>
</comment>
<organism evidence="14 15">
    <name type="scientific">Ruicaihuangia caeni</name>
    <dbReference type="NCBI Taxonomy" id="3042517"/>
    <lineage>
        <taxon>Bacteria</taxon>
        <taxon>Bacillati</taxon>
        <taxon>Actinomycetota</taxon>
        <taxon>Actinomycetes</taxon>
        <taxon>Micrococcales</taxon>
        <taxon>Microbacteriaceae</taxon>
        <taxon>Ruicaihuangia</taxon>
    </lineage>
</organism>
<comment type="function">
    <text evidence="12">Specifically catalyzes the cleavage of the D-lactyl ether substituent of MurNAc 6-phosphate, producing GlcNAc 6-phosphate and D-lactate.</text>
</comment>
<proteinExistence type="inferred from homology"/>
<evidence type="ECO:0000313" key="15">
    <source>
        <dbReference type="Proteomes" id="UP001321506"/>
    </source>
</evidence>
<dbReference type="FunFam" id="3.40.50.10490:FF:000014">
    <property type="entry name" value="N-acetylmuramic acid 6-phosphate etherase"/>
    <property type="match status" value="1"/>
</dbReference>
<dbReference type="Gene3D" id="1.10.8.1080">
    <property type="match status" value="1"/>
</dbReference>
<accession>A0AAW6T8M6</accession>
<dbReference type="EMBL" id="JASATX010000002">
    <property type="protein sequence ID" value="MDI2098674.1"/>
    <property type="molecule type" value="Genomic_DNA"/>
</dbReference>
<protein>
    <recommendedName>
        <fullName evidence="9 12">N-acetylmuramic acid 6-phosphate etherase</fullName>
        <shortName evidence="12">MurNAc-6-P etherase</shortName>
        <ecNumber evidence="8 12">4.2.1.126</ecNumber>
    </recommendedName>
    <alternativeName>
        <fullName evidence="11 12">N-acetylmuramic acid 6-phosphate hydrolase</fullName>
    </alternativeName>
    <alternativeName>
        <fullName evidence="10 12">N-acetylmuramic acid 6-phosphate lyase</fullName>
    </alternativeName>
</protein>
<comment type="miscellaneous">
    <text evidence="12">A lyase-type mechanism (elimination/hydration) is suggested for the cleavage of the lactyl ether bond of MurNAc 6-phosphate, with the formation of an alpha,beta-unsaturated aldehyde intermediate with (E)-stereochemistry, followed by the syn addition of water to give product.</text>
</comment>
<dbReference type="GO" id="GO:0009254">
    <property type="term" value="P:peptidoglycan turnover"/>
    <property type="evidence" value="ECO:0007669"/>
    <property type="project" value="TreeGrafter"/>
</dbReference>
<dbReference type="InterPro" id="IPR046348">
    <property type="entry name" value="SIS_dom_sf"/>
</dbReference>
<dbReference type="GO" id="GO:0046348">
    <property type="term" value="P:amino sugar catabolic process"/>
    <property type="evidence" value="ECO:0007669"/>
    <property type="project" value="InterPro"/>
</dbReference>
<dbReference type="HAMAP" id="MF_00068">
    <property type="entry name" value="MurQ"/>
    <property type="match status" value="1"/>
</dbReference>
<evidence type="ECO:0000256" key="6">
    <source>
        <dbReference type="ARBA" id="ARBA00060672"/>
    </source>
</evidence>
<dbReference type="GO" id="GO:0016835">
    <property type="term" value="F:carbon-oxygen lyase activity"/>
    <property type="evidence" value="ECO:0007669"/>
    <property type="project" value="UniProtKB-UniRule"/>
</dbReference>
<dbReference type="EC" id="4.2.1.126" evidence="8 12"/>
<dbReference type="SUPFAM" id="SSF53697">
    <property type="entry name" value="SIS domain"/>
    <property type="match status" value="1"/>
</dbReference>
<dbReference type="AlphaFoldDB" id="A0AAW6T8M6"/>
<gene>
    <name evidence="12 14" type="primary">murQ</name>
    <name evidence="14" type="ORF">QF206_06810</name>
</gene>
<sequence length="308" mass="31492">MTQAVSGLDTLVTELADPRFARIDELTVLELTALMNELDAEVATAVKRAVPDIAAAIEEVVARMRQGGRLIYVGAGTPGRIGVLDASECPPTFGTDPDQVITLIAGGATAIVSAVEGAEDDADEGAAAVDAAGVGPLDSVIGIASSGRTPYVIAAVRRARELGAFTAGLSCNTDTELGAVAERSIEVIVGPELVAGSTRLKAGTAQKMVLNMFSTISMVGLGKTYGNLMVDLVATNSKLRERSVRIITSITGSTRDRALSALAECGGSVKLAVLMLELRVDAKQAAQLLDAAGGRLKAAIASGQEASA</sequence>
<feature type="domain" description="SIS" evidence="13">
    <location>
        <begin position="60"/>
        <end position="223"/>
    </location>
</feature>
<dbReference type="PROSITE" id="PS01272">
    <property type="entry name" value="GCKR"/>
    <property type="match status" value="1"/>
</dbReference>
<evidence type="ECO:0000256" key="11">
    <source>
        <dbReference type="ARBA" id="ARBA00084049"/>
    </source>
</evidence>
<dbReference type="PANTHER" id="PTHR10088:SF4">
    <property type="entry name" value="GLUCOKINASE REGULATORY PROTEIN"/>
    <property type="match status" value="1"/>
</dbReference>
<comment type="pathway">
    <text evidence="6">Cell wall biogenesis.</text>
</comment>
<comment type="subunit">
    <text evidence="1 12">Homodimer.</text>
</comment>
<dbReference type="PANTHER" id="PTHR10088">
    <property type="entry name" value="GLUCOKINASE REGULATORY PROTEIN"/>
    <property type="match status" value="1"/>
</dbReference>
<evidence type="ECO:0000256" key="9">
    <source>
        <dbReference type="ARBA" id="ARBA00070061"/>
    </source>
</evidence>
<evidence type="ECO:0000259" key="13">
    <source>
        <dbReference type="PROSITE" id="PS51464"/>
    </source>
</evidence>
<evidence type="ECO:0000256" key="7">
    <source>
        <dbReference type="ARBA" id="ARBA00061234"/>
    </source>
</evidence>
<evidence type="ECO:0000256" key="4">
    <source>
        <dbReference type="ARBA" id="ARBA00051747"/>
    </source>
</evidence>
<evidence type="ECO:0000256" key="12">
    <source>
        <dbReference type="HAMAP-Rule" id="MF_00068"/>
    </source>
</evidence>
<keyword evidence="2 12" id="KW-0456">Lyase</keyword>
<dbReference type="CDD" id="cd05007">
    <property type="entry name" value="SIS_Etherase"/>
    <property type="match status" value="1"/>
</dbReference>
<comment type="similarity">
    <text evidence="7 12">Belongs to the GCKR-like family. MurNAc-6-P etherase subfamily.</text>
</comment>
<dbReference type="InterPro" id="IPR005488">
    <property type="entry name" value="Etherase_MurQ"/>
</dbReference>
<reference evidence="14 15" key="1">
    <citation type="submission" date="2023-04" db="EMBL/GenBank/DDBJ databases">
        <title>Klugiella caeni sp. nov. isolated from the sludge of biochemical tank.</title>
        <authorList>
            <person name="Geng K."/>
        </authorList>
    </citation>
    <scope>NUCLEOTIDE SEQUENCE [LARGE SCALE GENOMIC DNA]</scope>
    <source>
        <strain evidence="14 15">YN-L-19</strain>
    </source>
</reference>
<dbReference type="GO" id="GO:0097367">
    <property type="term" value="F:carbohydrate derivative binding"/>
    <property type="evidence" value="ECO:0007669"/>
    <property type="project" value="InterPro"/>
</dbReference>
<dbReference type="GO" id="GO:0016803">
    <property type="term" value="F:ether hydrolase activity"/>
    <property type="evidence" value="ECO:0007669"/>
    <property type="project" value="TreeGrafter"/>
</dbReference>
<evidence type="ECO:0000256" key="5">
    <source>
        <dbReference type="ARBA" id="ARBA00060595"/>
    </source>
</evidence>
<evidence type="ECO:0000313" key="14">
    <source>
        <dbReference type="EMBL" id="MDI2098674.1"/>
    </source>
</evidence>
<evidence type="ECO:0000256" key="3">
    <source>
        <dbReference type="ARBA" id="ARBA00023277"/>
    </source>
</evidence>
<dbReference type="NCBIfam" id="NF009222">
    <property type="entry name" value="PRK12570.1"/>
    <property type="match status" value="1"/>
</dbReference>
<evidence type="ECO:0000256" key="1">
    <source>
        <dbReference type="ARBA" id="ARBA00011738"/>
    </source>
</evidence>
<comment type="pathway">
    <text evidence="5">Amino-sugar metabolism; 1,6-anhydro-N-acetylmuramate degradation.</text>
</comment>
<dbReference type="FunFam" id="1.10.8.1080:FF:000001">
    <property type="entry name" value="N-acetylmuramic acid 6-phosphate etherase"/>
    <property type="match status" value="1"/>
</dbReference>
<dbReference type="Gene3D" id="3.40.50.10490">
    <property type="entry name" value="Glucose-6-phosphate isomerase like protein, domain 1"/>
    <property type="match status" value="1"/>
</dbReference>
<dbReference type="PROSITE" id="PS51464">
    <property type="entry name" value="SIS"/>
    <property type="match status" value="1"/>
</dbReference>
<dbReference type="InterPro" id="IPR001347">
    <property type="entry name" value="SIS_dom"/>
</dbReference>
<dbReference type="InterPro" id="IPR040190">
    <property type="entry name" value="MURQ/GCKR"/>
</dbReference>
<evidence type="ECO:0000256" key="2">
    <source>
        <dbReference type="ARBA" id="ARBA00023239"/>
    </source>
</evidence>
<dbReference type="InterPro" id="IPR005486">
    <property type="entry name" value="Glucokinase_regulatory_CS"/>
</dbReference>
<name>A0AAW6T8M6_9MICO</name>
<dbReference type="Pfam" id="PF22645">
    <property type="entry name" value="GKRP_SIS_N"/>
    <property type="match status" value="1"/>
</dbReference>
<dbReference type="NCBIfam" id="NF003915">
    <property type="entry name" value="PRK05441.1"/>
    <property type="match status" value="1"/>
</dbReference>
<dbReference type="RefSeq" id="WP_281488453.1">
    <property type="nucleotide sequence ID" value="NZ_JASATX010000002.1"/>
</dbReference>
<keyword evidence="15" id="KW-1185">Reference proteome</keyword>